<reference evidence="2" key="1">
    <citation type="submission" date="2019-07" db="EMBL/GenBank/DDBJ databases">
        <title>Annotation for the trematode Paragonimus miyazaki's.</title>
        <authorList>
            <person name="Choi Y.-J."/>
        </authorList>
    </citation>
    <scope>NUCLEOTIDE SEQUENCE</scope>
    <source>
        <strain evidence="2">Japan</strain>
    </source>
</reference>
<dbReference type="EMBL" id="JTDE01000015">
    <property type="protein sequence ID" value="KAF7262650.1"/>
    <property type="molecule type" value="Genomic_DNA"/>
</dbReference>
<gene>
    <name evidence="2" type="ORF">EG68_00073</name>
</gene>
<dbReference type="GO" id="GO:0010314">
    <property type="term" value="F:phosphatidylinositol-5-phosphate binding"/>
    <property type="evidence" value="ECO:0007669"/>
    <property type="project" value="TreeGrafter"/>
</dbReference>
<evidence type="ECO:0000313" key="3">
    <source>
        <dbReference type="Proteomes" id="UP000822476"/>
    </source>
</evidence>
<dbReference type="GO" id="GO:0043325">
    <property type="term" value="F:phosphatidylinositol-3,4-bisphosphate binding"/>
    <property type="evidence" value="ECO:0007669"/>
    <property type="project" value="TreeGrafter"/>
</dbReference>
<dbReference type="GO" id="GO:0070273">
    <property type="term" value="F:phosphatidylinositol-4-phosphate binding"/>
    <property type="evidence" value="ECO:0007669"/>
    <property type="project" value="TreeGrafter"/>
</dbReference>
<dbReference type="Proteomes" id="UP000822476">
    <property type="component" value="Unassembled WGS sequence"/>
</dbReference>
<dbReference type="OrthoDB" id="5969272at2759"/>
<keyword evidence="1" id="KW-0175">Coiled coil</keyword>
<dbReference type="PANTHER" id="PTHR46607">
    <property type="entry name" value="SEC14 DOMAIN AND SPECTRIN REPEAT-CONTAINING PROTEIN 1"/>
    <property type="match status" value="1"/>
</dbReference>
<evidence type="ECO:0000256" key="1">
    <source>
        <dbReference type="SAM" id="Coils"/>
    </source>
</evidence>
<dbReference type="GO" id="GO:0032266">
    <property type="term" value="F:phosphatidylinositol-3-phosphate binding"/>
    <property type="evidence" value="ECO:0007669"/>
    <property type="project" value="TreeGrafter"/>
</dbReference>
<evidence type="ECO:0000313" key="2">
    <source>
        <dbReference type="EMBL" id="KAF7262650.1"/>
    </source>
</evidence>
<name>A0A8S9Z9R4_9TREM</name>
<proteinExistence type="predicted"/>
<dbReference type="PANTHER" id="PTHR46607:SF1">
    <property type="entry name" value="SEC14 DOMAIN AND SPECTRIN REPEAT-CONTAINING PROTEIN 1"/>
    <property type="match status" value="1"/>
</dbReference>
<accession>A0A8S9Z9R4</accession>
<keyword evidence="3" id="KW-1185">Reference proteome</keyword>
<comment type="caution">
    <text evidence="2">The sequence shown here is derived from an EMBL/GenBank/DDBJ whole genome shotgun (WGS) entry which is preliminary data.</text>
</comment>
<organism evidence="2 3">
    <name type="scientific">Paragonimus skrjabini miyazakii</name>
    <dbReference type="NCBI Taxonomy" id="59628"/>
    <lineage>
        <taxon>Eukaryota</taxon>
        <taxon>Metazoa</taxon>
        <taxon>Spiralia</taxon>
        <taxon>Lophotrochozoa</taxon>
        <taxon>Platyhelminthes</taxon>
        <taxon>Trematoda</taxon>
        <taxon>Digenea</taxon>
        <taxon>Plagiorchiida</taxon>
        <taxon>Troglotremata</taxon>
        <taxon>Troglotrematidae</taxon>
        <taxon>Paragonimus</taxon>
    </lineage>
</organism>
<protein>
    <submittedName>
        <fullName evidence="2">Uncharacterized protein</fullName>
    </submittedName>
</protein>
<dbReference type="GO" id="GO:0005546">
    <property type="term" value="F:phosphatidylinositol-4,5-bisphosphate binding"/>
    <property type="evidence" value="ECO:0007669"/>
    <property type="project" value="TreeGrafter"/>
</dbReference>
<dbReference type="AlphaFoldDB" id="A0A8S9Z9R4"/>
<feature type="coiled-coil region" evidence="1">
    <location>
        <begin position="154"/>
        <end position="181"/>
    </location>
</feature>
<sequence length="279" mass="32345">MMNDHNGIPQFGSDGIKGNWGYEEIEEKIRTIKHWISGPGEKLLASQNSKPYNFSEATALRKGHEEFEFKCMKALENFAALCEYRKQNYPSEELNELDFLVQNYVDRLNKRTFFVVSCYSYFRLIEELWTILEEIHKRSKEVDTYDLVSIKNAISELELGLDKSEARLNNLAHELERLKVILAPSDPVYLGQLESSFEDVCKTASERIQEMKIKKLMLKKHSKAKYPVWFEASGMSRWMLNLIHVATHMCINNDISTLGCETINYCALVISSLSQLHEE</sequence>
<dbReference type="GO" id="GO:0080025">
    <property type="term" value="F:phosphatidylinositol-3,5-bisphosphate binding"/>
    <property type="evidence" value="ECO:0007669"/>
    <property type="project" value="TreeGrafter"/>
</dbReference>